<keyword evidence="2" id="KW-1185">Reference proteome</keyword>
<proteinExistence type="predicted"/>
<evidence type="ECO:0000313" key="1">
    <source>
        <dbReference type="EMBL" id="KAI3810091.1"/>
    </source>
</evidence>
<dbReference type="Proteomes" id="UP001056120">
    <property type="component" value="Linkage Group LG07"/>
</dbReference>
<reference evidence="2" key="1">
    <citation type="journal article" date="2022" name="Mol. Ecol. Resour.">
        <title>The genomes of chicory, endive, great burdock and yacon provide insights into Asteraceae palaeo-polyploidization history and plant inulin production.</title>
        <authorList>
            <person name="Fan W."/>
            <person name="Wang S."/>
            <person name="Wang H."/>
            <person name="Wang A."/>
            <person name="Jiang F."/>
            <person name="Liu H."/>
            <person name="Zhao H."/>
            <person name="Xu D."/>
            <person name="Zhang Y."/>
        </authorList>
    </citation>
    <scope>NUCLEOTIDE SEQUENCE [LARGE SCALE GENOMIC DNA]</scope>
    <source>
        <strain evidence="2">cv. Yunnan</strain>
    </source>
</reference>
<gene>
    <name evidence="1" type="ORF">L1987_19699</name>
</gene>
<organism evidence="1 2">
    <name type="scientific">Smallanthus sonchifolius</name>
    <dbReference type="NCBI Taxonomy" id="185202"/>
    <lineage>
        <taxon>Eukaryota</taxon>
        <taxon>Viridiplantae</taxon>
        <taxon>Streptophyta</taxon>
        <taxon>Embryophyta</taxon>
        <taxon>Tracheophyta</taxon>
        <taxon>Spermatophyta</taxon>
        <taxon>Magnoliopsida</taxon>
        <taxon>eudicotyledons</taxon>
        <taxon>Gunneridae</taxon>
        <taxon>Pentapetalae</taxon>
        <taxon>asterids</taxon>
        <taxon>campanulids</taxon>
        <taxon>Asterales</taxon>
        <taxon>Asteraceae</taxon>
        <taxon>Asteroideae</taxon>
        <taxon>Heliantheae alliance</taxon>
        <taxon>Millerieae</taxon>
        <taxon>Smallanthus</taxon>
    </lineage>
</organism>
<name>A0ACB9IRK8_9ASTR</name>
<reference evidence="1 2" key="2">
    <citation type="journal article" date="2022" name="Mol. Ecol. Resour.">
        <title>The genomes of chicory, endive, great burdock and yacon provide insights into Asteraceae paleo-polyploidization history and plant inulin production.</title>
        <authorList>
            <person name="Fan W."/>
            <person name="Wang S."/>
            <person name="Wang H."/>
            <person name="Wang A."/>
            <person name="Jiang F."/>
            <person name="Liu H."/>
            <person name="Zhao H."/>
            <person name="Xu D."/>
            <person name="Zhang Y."/>
        </authorList>
    </citation>
    <scope>NUCLEOTIDE SEQUENCE [LARGE SCALE GENOMIC DNA]</scope>
    <source>
        <strain evidence="2">cv. Yunnan</strain>
        <tissue evidence="1">Leaves</tissue>
    </source>
</reference>
<evidence type="ECO:0000313" key="2">
    <source>
        <dbReference type="Proteomes" id="UP001056120"/>
    </source>
</evidence>
<sequence>MKTKNLDGCQGFRREGAGAKIAVVFMYHLSSSLKTLFTTGERTSTLSQPPFEHKSRTKPLETKDFEYAEETSKRFDLLKCEMIGILDLGEVGSRRG</sequence>
<comment type="caution">
    <text evidence="1">The sequence shown here is derived from an EMBL/GenBank/DDBJ whole genome shotgun (WGS) entry which is preliminary data.</text>
</comment>
<protein>
    <submittedName>
        <fullName evidence="1">Uncharacterized protein</fullName>
    </submittedName>
</protein>
<accession>A0ACB9IRK8</accession>
<dbReference type="EMBL" id="CM042024">
    <property type="protein sequence ID" value="KAI3810091.1"/>
    <property type="molecule type" value="Genomic_DNA"/>
</dbReference>